<protein>
    <submittedName>
        <fullName evidence="1">Uncharacterized protein</fullName>
    </submittedName>
</protein>
<gene>
    <name evidence="1" type="ORF">Asru_0241_07</name>
</gene>
<proteinExistence type="predicted"/>
<organism evidence="1 2">
    <name type="scientific">Acidisphaera rubrifaciens HS-AP3</name>
    <dbReference type="NCBI Taxonomy" id="1231350"/>
    <lineage>
        <taxon>Bacteria</taxon>
        <taxon>Pseudomonadati</taxon>
        <taxon>Pseudomonadota</taxon>
        <taxon>Alphaproteobacteria</taxon>
        <taxon>Acetobacterales</taxon>
        <taxon>Acetobacteraceae</taxon>
        <taxon>Acidisphaera</taxon>
    </lineage>
</organism>
<reference evidence="1 2" key="1">
    <citation type="submission" date="2012-11" db="EMBL/GenBank/DDBJ databases">
        <title>Whole genome sequence of Acidisphaera rubrifaciens HS-AP3.</title>
        <authorList>
            <person name="Azuma Y."/>
            <person name="Higashiura N."/>
            <person name="Hirakawa H."/>
            <person name="Matsushita K."/>
        </authorList>
    </citation>
    <scope>NUCLEOTIDE SEQUENCE [LARGE SCALE GENOMIC DNA]</scope>
    <source>
        <strain evidence="1 2">HS-AP3</strain>
    </source>
</reference>
<comment type="caution">
    <text evidence="1">The sequence shown here is derived from an EMBL/GenBank/DDBJ whole genome shotgun (WGS) entry which is preliminary data.</text>
</comment>
<evidence type="ECO:0000313" key="2">
    <source>
        <dbReference type="Proteomes" id="UP000032680"/>
    </source>
</evidence>
<dbReference type="AlphaFoldDB" id="A0A0D6P755"/>
<evidence type="ECO:0000313" key="1">
    <source>
        <dbReference type="EMBL" id="GAN77151.1"/>
    </source>
</evidence>
<dbReference type="Proteomes" id="UP000032680">
    <property type="component" value="Unassembled WGS sequence"/>
</dbReference>
<dbReference type="InterPro" id="IPR036525">
    <property type="entry name" value="Tubulin/FtsZ_GTPase_sf"/>
</dbReference>
<dbReference type="EMBL" id="BANB01000241">
    <property type="protein sequence ID" value="GAN77151.1"/>
    <property type="molecule type" value="Genomic_DNA"/>
</dbReference>
<sequence length="549" mass="61663">MNFSMYHSSSGQQSPHCVHVVGIGRVGALYVDAMLRTGEVEDMLEDPRARFAALIVDVGEEGMQQAKDYADGFGDRLRSRGIPEDRFMFQAISLEVPTRDEMFNTLRRMREFLKLEYPRYYWNPNYEPWLPNSTEMPKVGEEIPRAVAKALYARAYYDGDKPMDVALSSFARFIEGAGLPSMVLCPFGIADGVGSGIAVDLARHLSSIKLGRRIPVIGVGQLPLSLDKEYNSPSIFTTLNEIDSMLDDDKNAGVTAVWGDLYRSPFTGGFMIVNPEHSFQRLTSYTKTGEPAVRDHFRKTVTDKFCADCFMRFAVRDAGRALFRALRPAGFTGAPHEVVSGKSRNWTLFDIAKFTHPGVQVLPGEPLKKWKDVILQWIDYVPKWAGVKPAFKTDFAEVHVHAPREIGFTYLNDALGAKVKEAFLLPGDDSTMEIESYEFFDQLTAYATIILPGVAKTDLDVFFKSREIYDTLTWEQKLLHHSWLLDLGVMISEPAIRFDGMAGECLWGCACWVVVPYDQMRGDKLPPPSRKEILADGIAMMTRTVVPTP</sequence>
<name>A0A0D6P755_9PROT</name>
<dbReference type="RefSeq" id="WP_048861137.1">
    <property type="nucleotide sequence ID" value="NZ_BANB01000241.1"/>
</dbReference>
<accession>A0A0D6P755</accession>
<dbReference type="OrthoDB" id="580983at2"/>
<dbReference type="SUPFAM" id="SSF52490">
    <property type="entry name" value="Tubulin nucleotide-binding domain-like"/>
    <property type="match status" value="1"/>
</dbReference>
<keyword evidence="2" id="KW-1185">Reference proteome</keyword>